<comment type="domain">
    <text evidence="7">The Q motif is unique to and characteristic of the DEAD box family of RNA helicases and controls ATP binding and hydrolysis.</text>
</comment>
<evidence type="ECO:0000313" key="13">
    <source>
        <dbReference type="Proteomes" id="UP000290189"/>
    </source>
</evidence>
<keyword evidence="5 7" id="KW-0694">RNA-binding</keyword>
<dbReference type="InterPro" id="IPR014014">
    <property type="entry name" value="RNA_helicase_DEAD_Q_motif"/>
</dbReference>
<dbReference type="AlphaFoldDB" id="A0A3P3YCT6"/>
<evidence type="ECO:0000256" key="1">
    <source>
        <dbReference type="ARBA" id="ARBA00022741"/>
    </source>
</evidence>
<feature type="domain" description="Helicase C-terminal" evidence="10">
    <location>
        <begin position="328"/>
        <end position="473"/>
    </location>
</feature>
<feature type="region of interest" description="Disordered" evidence="8">
    <location>
        <begin position="1"/>
        <end position="75"/>
    </location>
</feature>
<evidence type="ECO:0000313" key="12">
    <source>
        <dbReference type="EMBL" id="SPQ97983.1"/>
    </source>
</evidence>
<dbReference type="InterPro" id="IPR001650">
    <property type="entry name" value="Helicase_C-like"/>
</dbReference>
<dbReference type="InterPro" id="IPR011545">
    <property type="entry name" value="DEAD/DEAH_box_helicase_dom"/>
</dbReference>
<dbReference type="PROSITE" id="PS51195">
    <property type="entry name" value="Q_MOTIF"/>
    <property type="match status" value="1"/>
</dbReference>
<comment type="similarity">
    <text evidence="7">Belongs to the DEAD box helicase family.</text>
</comment>
<keyword evidence="12" id="KW-0496">Mitochondrion</keyword>
<feature type="domain" description="Helicase ATP-binding" evidence="9">
    <location>
        <begin position="109"/>
        <end position="294"/>
    </location>
</feature>
<dbReference type="InterPro" id="IPR027417">
    <property type="entry name" value="P-loop_NTPase"/>
</dbReference>
<dbReference type="Pfam" id="PF00271">
    <property type="entry name" value="Helicase_C"/>
    <property type="match status" value="1"/>
</dbReference>
<dbReference type="Pfam" id="PF00270">
    <property type="entry name" value="DEAD"/>
    <property type="match status" value="1"/>
</dbReference>
<comment type="catalytic activity">
    <reaction evidence="7">
        <text>ATP + H2O = ADP + phosphate + H(+)</text>
        <dbReference type="Rhea" id="RHEA:13065"/>
        <dbReference type="ChEBI" id="CHEBI:15377"/>
        <dbReference type="ChEBI" id="CHEBI:15378"/>
        <dbReference type="ChEBI" id="CHEBI:30616"/>
        <dbReference type="ChEBI" id="CHEBI:43474"/>
        <dbReference type="ChEBI" id="CHEBI:456216"/>
        <dbReference type="EC" id="3.6.4.13"/>
    </reaction>
</comment>
<evidence type="ECO:0000256" key="7">
    <source>
        <dbReference type="RuleBase" id="RU365068"/>
    </source>
</evidence>
<keyword evidence="3 7" id="KW-0347">Helicase</keyword>
<evidence type="ECO:0000256" key="3">
    <source>
        <dbReference type="ARBA" id="ARBA00022806"/>
    </source>
</evidence>
<name>A0A3P3YCT6_PLABS</name>
<dbReference type="EMBL" id="OVEO01000008">
    <property type="protein sequence ID" value="SPQ97983.1"/>
    <property type="molecule type" value="Genomic_DNA"/>
</dbReference>
<dbReference type="GO" id="GO:0003723">
    <property type="term" value="F:RNA binding"/>
    <property type="evidence" value="ECO:0007669"/>
    <property type="project" value="UniProtKB-UniRule"/>
</dbReference>
<dbReference type="PROSITE" id="PS51194">
    <property type="entry name" value="HELICASE_CTER"/>
    <property type="match status" value="1"/>
</dbReference>
<gene>
    <name evidence="12" type="ORF">PLBR_LOCUS5198</name>
</gene>
<keyword evidence="1 7" id="KW-0547">Nucleotide-binding</keyword>
<organism evidence="12 13">
    <name type="scientific">Plasmodiophora brassicae</name>
    <name type="common">Clubroot disease agent</name>
    <dbReference type="NCBI Taxonomy" id="37360"/>
    <lineage>
        <taxon>Eukaryota</taxon>
        <taxon>Sar</taxon>
        <taxon>Rhizaria</taxon>
        <taxon>Endomyxa</taxon>
        <taxon>Phytomyxea</taxon>
        <taxon>Plasmodiophorida</taxon>
        <taxon>Plasmodiophoridae</taxon>
        <taxon>Plasmodiophora</taxon>
    </lineage>
</organism>
<sequence length="560" mass="60574">MDPQRNGRQAPVKAAGGDPRQHGRRRRRPRPAGPRPAPLDNDVVMTDAGQPPSPKRQATDARPAARSSSSSSSHMTTVSFASLPISSPSQQAISAMGFANLTQVQAQTLPRIMTGNDVLARAKTGTGKTVAFLLPCVEMLAKASPSGVSVPRQKVSVLVLSPTRELAQQIAAEAKALTQFHGFKVECVFGGSNVNREQARLRSPAGVDILVATPGRLLDHLKNSPGVANQLNALRVVVFDECDQLLDRGFQQDITKILGFLPPKHQRQTLLFSATVPDKIHSIVSLALRDGHDFIDTVGDEDTHTNLQVEQFSAVVPFDAQLAVLENVLRVHMKECPQDFKIIVFFPTARVVGFCAQLFTSIGLPVLEIHSRKSQAQRTKVSNQFREATRAIMFTSDVSARGVDYPDVTLIVQVGLTTREQYIHRVGRTARAGRQGKAVLLVCPFESAILKQLKDLPIQDISEVSAIARATMTPELRAAISGVPGNDAMVKAGSMAYQAFLGFYNSNTKMLGLSKEQLVSIANRFAGIIGLAEVPALSKKTIGMMGLKGTPGLVIDQHRQ</sequence>
<evidence type="ECO:0000256" key="5">
    <source>
        <dbReference type="ARBA" id="ARBA00022884"/>
    </source>
</evidence>
<evidence type="ECO:0000259" key="9">
    <source>
        <dbReference type="PROSITE" id="PS51192"/>
    </source>
</evidence>
<proteinExistence type="inferred from homology"/>
<dbReference type="SMART" id="SM00490">
    <property type="entry name" value="HELICc"/>
    <property type="match status" value="1"/>
</dbReference>
<comment type="function">
    <text evidence="7">RNA helicase.</text>
</comment>
<keyword evidence="2 7" id="KW-0378">Hydrolase</keyword>
<evidence type="ECO:0000259" key="11">
    <source>
        <dbReference type="PROSITE" id="PS51195"/>
    </source>
</evidence>
<keyword evidence="4 7" id="KW-0067">ATP-binding</keyword>
<dbReference type="GO" id="GO:0016787">
    <property type="term" value="F:hydrolase activity"/>
    <property type="evidence" value="ECO:0007669"/>
    <property type="project" value="UniProtKB-KW"/>
</dbReference>
<feature type="short sequence motif" description="Q motif" evidence="6">
    <location>
        <begin position="78"/>
        <end position="106"/>
    </location>
</feature>
<reference evidence="12 13" key="1">
    <citation type="submission" date="2018-03" db="EMBL/GenBank/DDBJ databases">
        <authorList>
            <person name="Fogelqvist J."/>
        </authorList>
    </citation>
    <scope>NUCLEOTIDE SEQUENCE [LARGE SCALE GENOMIC DNA]</scope>
</reference>
<dbReference type="SMART" id="SM00487">
    <property type="entry name" value="DEXDc"/>
    <property type="match status" value="1"/>
</dbReference>
<geneLocation type="mitochondrion" evidence="12"/>
<evidence type="ECO:0000259" key="10">
    <source>
        <dbReference type="PROSITE" id="PS51194"/>
    </source>
</evidence>
<dbReference type="PANTHER" id="PTHR24031">
    <property type="entry name" value="RNA HELICASE"/>
    <property type="match status" value="1"/>
</dbReference>
<dbReference type="CDD" id="cd18787">
    <property type="entry name" value="SF2_C_DEAD"/>
    <property type="match status" value="1"/>
</dbReference>
<evidence type="ECO:0000256" key="4">
    <source>
        <dbReference type="ARBA" id="ARBA00022840"/>
    </source>
</evidence>
<dbReference type="GO" id="GO:0003724">
    <property type="term" value="F:RNA helicase activity"/>
    <property type="evidence" value="ECO:0007669"/>
    <property type="project" value="UniProtKB-EC"/>
</dbReference>
<dbReference type="Gene3D" id="3.40.50.300">
    <property type="entry name" value="P-loop containing nucleotide triphosphate hydrolases"/>
    <property type="match status" value="2"/>
</dbReference>
<dbReference type="SUPFAM" id="SSF52540">
    <property type="entry name" value="P-loop containing nucleoside triphosphate hydrolases"/>
    <property type="match status" value="2"/>
</dbReference>
<feature type="domain" description="DEAD-box RNA helicase Q" evidence="11">
    <location>
        <begin position="78"/>
        <end position="106"/>
    </location>
</feature>
<dbReference type="EC" id="3.6.4.13" evidence="7"/>
<evidence type="ECO:0000256" key="6">
    <source>
        <dbReference type="PROSITE-ProRule" id="PRU00552"/>
    </source>
</evidence>
<evidence type="ECO:0000256" key="8">
    <source>
        <dbReference type="SAM" id="MobiDB-lite"/>
    </source>
</evidence>
<dbReference type="GO" id="GO:0005524">
    <property type="term" value="F:ATP binding"/>
    <property type="evidence" value="ECO:0007669"/>
    <property type="project" value="UniProtKB-UniRule"/>
</dbReference>
<evidence type="ECO:0000256" key="2">
    <source>
        <dbReference type="ARBA" id="ARBA00022801"/>
    </source>
</evidence>
<dbReference type="PROSITE" id="PS51192">
    <property type="entry name" value="HELICASE_ATP_BIND_1"/>
    <property type="match status" value="1"/>
</dbReference>
<dbReference type="InterPro" id="IPR014001">
    <property type="entry name" value="Helicase_ATP-bd"/>
</dbReference>
<dbReference type="Proteomes" id="UP000290189">
    <property type="component" value="Unassembled WGS sequence"/>
</dbReference>
<protein>
    <recommendedName>
        <fullName evidence="7">ATP-dependent RNA helicase</fullName>
        <ecNumber evidence="7">3.6.4.13</ecNumber>
    </recommendedName>
</protein>
<accession>A0A3P3YCT6</accession>